<evidence type="ECO:0000313" key="1">
    <source>
        <dbReference type="EMBL" id="SHF08941.1"/>
    </source>
</evidence>
<dbReference type="InterPro" id="IPR011008">
    <property type="entry name" value="Dimeric_a/b-barrel"/>
</dbReference>
<dbReference type="SUPFAM" id="SSF54909">
    <property type="entry name" value="Dimeric alpha+beta barrel"/>
    <property type="match status" value="1"/>
</dbReference>
<dbReference type="EMBL" id="FQUS01000005">
    <property type="protein sequence ID" value="SHF08941.1"/>
    <property type="molecule type" value="Genomic_DNA"/>
</dbReference>
<protein>
    <recommendedName>
        <fullName evidence="3">Antibiotic biosynthesis monooxygenase</fullName>
    </recommendedName>
</protein>
<gene>
    <name evidence="1" type="ORF">SAMN05443144_105149</name>
</gene>
<name>A0A1M4YT60_9BACT</name>
<dbReference type="AlphaFoldDB" id="A0A1M4YT60"/>
<dbReference type="OrthoDB" id="165208at2"/>
<organism evidence="1 2">
    <name type="scientific">Fodinibius roseus</name>
    <dbReference type="NCBI Taxonomy" id="1194090"/>
    <lineage>
        <taxon>Bacteria</taxon>
        <taxon>Pseudomonadati</taxon>
        <taxon>Balneolota</taxon>
        <taxon>Balneolia</taxon>
        <taxon>Balneolales</taxon>
        <taxon>Balneolaceae</taxon>
        <taxon>Fodinibius</taxon>
    </lineage>
</organism>
<evidence type="ECO:0000313" key="2">
    <source>
        <dbReference type="Proteomes" id="UP000184041"/>
    </source>
</evidence>
<evidence type="ECO:0008006" key="3">
    <source>
        <dbReference type="Google" id="ProtNLM"/>
    </source>
</evidence>
<sequence>MISRHWTGVAKKARADEYVHHLKTDTFKQIEQIAGFISAQILKREVEEGIEFLIITECESLDAIKQFAGEKLDRAVVPPPVQDIMVQYDDKVRHYKESYKTA</sequence>
<accession>A0A1M4YT60</accession>
<reference evidence="1 2" key="1">
    <citation type="submission" date="2016-11" db="EMBL/GenBank/DDBJ databases">
        <authorList>
            <person name="Jaros S."/>
            <person name="Januszkiewicz K."/>
            <person name="Wedrychowicz H."/>
        </authorList>
    </citation>
    <scope>NUCLEOTIDE SEQUENCE [LARGE SCALE GENOMIC DNA]</scope>
    <source>
        <strain evidence="1 2">DSM 21986</strain>
    </source>
</reference>
<dbReference type="RefSeq" id="WP_073060993.1">
    <property type="nucleotide sequence ID" value="NZ_FQUS01000005.1"/>
</dbReference>
<proteinExistence type="predicted"/>
<dbReference type="STRING" id="1194090.SAMN05443144_105149"/>
<keyword evidence="2" id="KW-1185">Reference proteome</keyword>
<dbReference type="Proteomes" id="UP000184041">
    <property type="component" value="Unassembled WGS sequence"/>
</dbReference>